<dbReference type="RefSeq" id="WP_157176931.1">
    <property type="nucleotide sequence ID" value="NZ_BMJP01000005.1"/>
</dbReference>
<dbReference type="InterPro" id="IPR046130">
    <property type="entry name" value="DUF6127"/>
</dbReference>
<evidence type="ECO:0000313" key="3">
    <source>
        <dbReference type="Proteomes" id="UP000546701"/>
    </source>
</evidence>
<feature type="transmembrane region" description="Helical" evidence="1">
    <location>
        <begin position="75"/>
        <end position="97"/>
    </location>
</feature>
<dbReference type="EMBL" id="JACIJR010000007">
    <property type="protein sequence ID" value="MBB5730575.1"/>
    <property type="molecule type" value="Genomic_DNA"/>
</dbReference>
<dbReference type="Pfam" id="PF19622">
    <property type="entry name" value="DUF6127"/>
    <property type="match status" value="1"/>
</dbReference>
<accession>A0A7W9BUX1</accession>
<evidence type="ECO:0000256" key="1">
    <source>
        <dbReference type="SAM" id="Phobius"/>
    </source>
</evidence>
<keyword evidence="1" id="KW-0472">Membrane</keyword>
<comment type="caution">
    <text evidence="2">The sequence shown here is derived from an EMBL/GenBank/DDBJ whole genome shotgun (WGS) entry which is preliminary data.</text>
</comment>
<sequence>MTDVAMLARLLCQAEEEGAALVTLRALIEEASEAGAGRALERLGLSDLSARNDISALRELLKAWRDAKVSARNAVLAWAMRIALALLVVAMAARLGLTELLKP</sequence>
<organism evidence="2 3">
    <name type="scientific">Sphingomonas prati</name>
    <dbReference type="NCBI Taxonomy" id="1843237"/>
    <lineage>
        <taxon>Bacteria</taxon>
        <taxon>Pseudomonadati</taxon>
        <taxon>Pseudomonadota</taxon>
        <taxon>Alphaproteobacteria</taxon>
        <taxon>Sphingomonadales</taxon>
        <taxon>Sphingomonadaceae</taxon>
        <taxon>Sphingomonas</taxon>
    </lineage>
</organism>
<dbReference type="OrthoDB" id="7427743at2"/>
<keyword evidence="1" id="KW-0812">Transmembrane</keyword>
<keyword evidence="1" id="KW-1133">Transmembrane helix</keyword>
<gene>
    <name evidence="2" type="ORF">FHS99_003078</name>
</gene>
<dbReference type="AlphaFoldDB" id="A0A7W9BUX1"/>
<reference evidence="2 3" key="1">
    <citation type="submission" date="2020-08" db="EMBL/GenBank/DDBJ databases">
        <title>Genomic Encyclopedia of Type Strains, Phase IV (KMG-IV): sequencing the most valuable type-strain genomes for metagenomic binning, comparative biology and taxonomic classification.</title>
        <authorList>
            <person name="Goeker M."/>
        </authorList>
    </citation>
    <scope>NUCLEOTIDE SEQUENCE [LARGE SCALE GENOMIC DNA]</scope>
    <source>
        <strain evidence="2 3">DSM 103336</strain>
    </source>
</reference>
<evidence type="ECO:0000313" key="2">
    <source>
        <dbReference type="EMBL" id="MBB5730575.1"/>
    </source>
</evidence>
<name>A0A7W9BUX1_9SPHN</name>
<protein>
    <submittedName>
        <fullName evidence="2">Uncharacterized protein</fullName>
    </submittedName>
</protein>
<dbReference type="Proteomes" id="UP000546701">
    <property type="component" value="Unassembled WGS sequence"/>
</dbReference>
<proteinExistence type="predicted"/>
<keyword evidence="3" id="KW-1185">Reference proteome</keyword>